<proteinExistence type="predicted"/>
<dbReference type="GO" id="GO:0045273">
    <property type="term" value="C:respiratory chain complex II (succinate dehydrogenase)"/>
    <property type="evidence" value="ECO:0007669"/>
    <property type="project" value="UniProtKB-ARBA"/>
</dbReference>
<dbReference type="GO" id="GO:0009055">
    <property type="term" value="F:electron transfer activity"/>
    <property type="evidence" value="ECO:0007669"/>
    <property type="project" value="InterPro"/>
</dbReference>
<dbReference type="GO" id="GO:0005743">
    <property type="term" value="C:mitochondrial inner membrane"/>
    <property type="evidence" value="ECO:0007669"/>
    <property type="project" value="UniProtKB-SubCell"/>
</dbReference>
<dbReference type="Gene3D" id="1.20.1300.10">
    <property type="entry name" value="Fumarate reductase/succinate dehydrogenase, transmembrane subunit"/>
    <property type="match status" value="1"/>
</dbReference>
<dbReference type="SUPFAM" id="SSF81343">
    <property type="entry name" value="Fumarate reductase respiratory complex transmembrane subunits"/>
    <property type="match status" value="1"/>
</dbReference>
<accession>A0A1Q3CZC3</accession>
<keyword evidence="11" id="KW-1185">Reference proteome</keyword>
<dbReference type="AlphaFoldDB" id="A0A1Q3CZC3"/>
<comment type="subunit">
    <text evidence="2">Component of complex II composed of eight subunits in plants: four classical SDH subunits SDH1, SDH2, SDH3 and SDH4 (a flavoprotein (FP), an iron-sulfur protein (IP), and a cytochrome b composed of a large and a small subunit.), as well as four subunits unknown in mitochondria from bacteria and heterotrophic eukaryotes.</text>
</comment>
<dbReference type="InParanoid" id="A0A1Q3CZC3"/>
<evidence type="ECO:0000313" key="11">
    <source>
        <dbReference type="Proteomes" id="UP000187406"/>
    </source>
</evidence>
<keyword evidence="4 9" id="KW-0812">Transmembrane</keyword>
<dbReference type="GO" id="GO:0046872">
    <property type="term" value="F:metal ion binding"/>
    <property type="evidence" value="ECO:0007669"/>
    <property type="project" value="UniProtKB-KW"/>
</dbReference>
<dbReference type="STRING" id="3775.A0A1Q3CZC3"/>
<feature type="transmembrane region" description="Helical" evidence="9">
    <location>
        <begin position="286"/>
        <end position="305"/>
    </location>
</feature>
<keyword evidence="7" id="KW-0408">Iron</keyword>
<keyword evidence="8 9" id="KW-0472">Membrane</keyword>
<feature type="transmembrane region" description="Helical" evidence="9">
    <location>
        <begin position="131"/>
        <end position="154"/>
    </location>
</feature>
<evidence type="ECO:0000313" key="10">
    <source>
        <dbReference type="EMBL" id="GAV85542.1"/>
    </source>
</evidence>
<dbReference type="Proteomes" id="UP000187406">
    <property type="component" value="Unassembled WGS sequence"/>
</dbReference>
<dbReference type="GO" id="GO:0006121">
    <property type="term" value="P:mitochondrial electron transport, succinate to ubiquinone"/>
    <property type="evidence" value="ECO:0007669"/>
    <property type="project" value="TreeGrafter"/>
</dbReference>
<reference evidence="11" key="1">
    <citation type="submission" date="2016-04" db="EMBL/GenBank/DDBJ databases">
        <title>Cephalotus genome sequencing.</title>
        <authorList>
            <person name="Fukushima K."/>
            <person name="Hasebe M."/>
            <person name="Fang X."/>
        </authorList>
    </citation>
    <scope>NUCLEOTIDE SEQUENCE [LARGE SCALE GENOMIC DNA]</scope>
    <source>
        <strain evidence="11">cv. St1</strain>
    </source>
</reference>
<dbReference type="PANTHER" id="PTHR10978">
    <property type="entry name" value="SUCCINATE DEHYDROGENASE CYTOCHROME B560 SUBUNIT"/>
    <property type="match status" value="1"/>
</dbReference>
<dbReference type="OrthoDB" id="588261at2759"/>
<feature type="transmembrane region" description="Helical" evidence="9">
    <location>
        <begin position="174"/>
        <end position="199"/>
    </location>
</feature>
<evidence type="ECO:0000256" key="9">
    <source>
        <dbReference type="SAM" id="Phobius"/>
    </source>
</evidence>
<evidence type="ECO:0000256" key="3">
    <source>
        <dbReference type="ARBA" id="ARBA00022617"/>
    </source>
</evidence>
<gene>
    <name evidence="10" type="ORF">CFOL_v3_28978</name>
</gene>
<sequence>MALAQALARSLNSATTQAQRHQRHSLLLLRLFSTSSLPNPNPTPTLNSVIEEVTKKKIHNVSRQMNFGFASYFTAATSQPLSNTVRSISSSYFTTIRSIYSTSTIRSPAFLRPLSPHLTIYKPQLSSTTSILNRFSACILSGVAFGFCFIYLTLGSTCLSFNGFYQFLFYFSKLNMPILEVSALAMVYHLFAGIGHLVADYGKSKVAGGFLLALALGSSIAYSLSSDSGSQMGKSFPASLLVRPDTIGGGEAMMYELFTEVTALAIAYHVCTGTRNIVADYGKLKVAAGFVWPLALCFLMAFLLPSGSGSNFTTMESLPASLLMRPDSDVDHGKKNSGA</sequence>
<dbReference type="GO" id="GO:0006099">
    <property type="term" value="P:tricarboxylic acid cycle"/>
    <property type="evidence" value="ECO:0007669"/>
    <property type="project" value="InterPro"/>
</dbReference>
<evidence type="ECO:0000256" key="6">
    <source>
        <dbReference type="ARBA" id="ARBA00022989"/>
    </source>
</evidence>
<name>A0A1Q3CZC3_CEPFO</name>
<evidence type="ECO:0000256" key="1">
    <source>
        <dbReference type="ARBA" id="ARBA00004434"/>
    </source>
</evidence>
<dbReference type="Pfam" id="PF01127">
    <property type="entry name" value="Sdh_cyt"/>
    <property type="match status" value="1"/>
</dbReference>
<evidence type="ECO:0000256" key="4">
    <source>
        <dbReference type="ARBA" id="ARBA00022692"/>
    </source>
</evidence>
<keyword evidence="6 9" id="KW-1133">Transmembrane helix</keyword>
<dbReference type="CDD" id="cd03499">
    <property type="entry name" value="SQR_TypeC_SdhC"/>
    <property type="match status" value="1"/>
</dbReference>
<protein>
    <submittedName>
        <fullName evidence="10">Sdh_cyt domain-containing protein</fullName>
    </submittedName>
</protein>
<keyword evidence="5" id="KW-0479">Metal-binding</keyword>
<dbReference type="PANTHER" id="PTHR10978:SF5">
    <property type="entry name" value="SUCCINATE DEHYDROGENASE CYTOCHROME B560 SUBUNIT, MITOCHONDRIAL"/>
    <property type="match status" value="1"/>
</dbReference>
<dbReference type="EMBL" id="BDDD01003608">
    <property type="protein sequence ID" value="GAV85542.1"/>
    <property type="molecule type" value="Genomic_DNA"/>
</dbReference>
<evidence type="ECO:0000256" key="5">
    <source>
        <dbReference type="ARBA" id="ARBA00022723"/>
    </source>
</evidence>
<evidence type="ECO:0000256" key="2">
    <source>
        <dbReference type="ARBA" id="ARBA00011313"/>
    </source>
</evidence>
<feature type="transmembrane region" description="Helical" evidence="9">
    <location>
        <begin position="206"/>
        <end position="224"/>
    </location>
</feature>
<keyword evidence="3" id="KW-0349">Heme</keyword>
<comment type="caution">
    <text evidence="10">The sequence shown here is derived from an EMBL/GenBank/DDBJ whole genome shotgun (WGS) entry which is preliminary data.</text>
</comment>
<organism evidence="10 11">
    <name type="scientific">Cephalotus follicularis</name>
    <name type="common">Albany pitcher plant</name>
    <dbReference type="NCBI Taxonomy" id="3775"/>
    <lineage>
        <taxon>Eukaryota</taxon>
        <taxon>Viridiplantae</taxon>
        <taxon>Streptophyta</taxon>
        <taxon>Embryophyta</taxon>
        <taxon>Tracheophyta</taxon>
        <taxon>Spermatophyta</taxon>
        <taxon>Magnoliopsida</taxon>
        <taxon>eudicotyledons</taxon>
        <taxon>Gunneridae</taxon>
        <taxon>Pentapetalae</taxon>
        <taxon>rosids</taxon>
        <taxon>fabids</taxon>
        <taxon>Oxalidales</taxon>
        <taxon>Cephalotaceae</taxon>
        <taxon>Cephalotus</taxon>
    </lineage>
</organism>
<evidence type="ECO:0000256" key="7">
    <source>
        <dbReference type="ARBA" id="ARBA00023004"/>
    </source>
</evidence>
<dbReference type="InterPro" id="IPR034804">
    <property type="entry name" value="SQR/QFR_C/D"/>
</dbReference>
<dbReference type="InterPro" id="IPR014314">
    <property type="entry name" value="Succ_DH_cytb556"/>
</dbReference>
<dbReference type="InterPro" id="IPR000701">
    <property type="entry name" value="SuccDH_FuR_B_TM-su"/>
</dbReference>
<evidence type="ECO:0000256" key="8">
    <source>
        <dbReference type="ARBA" id="ARBA00023136"/>
    </source>
</evidence>
<comment type="subcellular location">
    <subcellularLocation>
        <location evidence="1">Mitochondrion inner membrane</location>
        <topology evidence="1">Single-pass membrane protein</topology>
    </subcellularLocation>
</comment>